<name>A0A9P6NS51_9BASI</name>
<dbReference type="GO" id="GO:0000049">
    <property type="term" value="F:tRNA binding"/>
    <property type="evidence" value="ECO:0007669"/>
    <property type="project" value="InterPro"/>
</dbReference>
<protein>
    <submittedName>
        <fullName evidence="3">Uncharacterized protein</fullName>
    </submittedName>
</protein>
<reference evidence="3" key="1">
    <citation type="submission" date="2013-11" db="EMBL/GenBank/DDBJ databases">
        <title>Genome sequence of the fusiform rust pathogen reveals effectors for host alternation and coevolution with pine.</title>
        <authorList>
            <consortium name="DOE Joint Genome Institute"/>
            <person name="Smith K."/>
            <person name="Pendleton A."/>
            <person name="Kubisiak T."/>
            <person name="Anderson C."/>
            <person name="Salamov A."/>
            <person name="Aerts A."/>
            <person name="Riley R."/>
            <person name="Clum A."/>
            <person name="Lindquist E."/>
            <person name="Ence D."/>
            <person name="Campbell M."/>
            <person name="Kronenberg Z."/>
            <person name="Feau N."/>
            <person name="Dhillon B."/>
            <person name="Hamelin R."/>
            <person name="Burleigh J."/>
            <person name="Smith J."/>
            <person name="Yandell M."/>
            <person name="Nelson C."/>
            <person name="Grigoriev I."/>
            <person name="Davis J."/>
        </authorList>
    </citation>
    <scope>NUCLEOTIDE SEQUENCE</scope>
    <source>
        <strain evidence="3">G11</strain>
    </source>
</reference>
<dbReference type="EMBL" id="MU167208">
    <property type="protein sequence ID" value="KAG0152430.1"/>
    <property type="molecule type" value="Genomic_DNA"/>
</dbReference>
<dbReference type="GO" id="GO:0002143">
    <property type="term" value="P:tRNA wobble position uridine thiolation"/>
    <property type="evidence" value="ECO:0007669"/>
    <property type="project" value="TreeGrafter"/>
</dbReference>
<evidence type="ECO:0000256" key="2">
    <source>
        <dbReference type="ARBA" id="ARBA00022694"/>
    </source>
</evidence>
<comment type="caution">
    <text evidence="3">The sequence shown here is derived from an EMBL/GenBank/DDBJ whole genome shotgun (WGS) entry which is preliminary data.</text>
</comment>
<organism evidence="3 4">
    <name type="scientific">Cronartium quercuum f. sp. fusiforme G11</name>
    <dbReference type="NCBI Taxonomy" id="708437"/>
    <lineage>
        <taxon>Eukaryota</taxon>
        <taxon>Fungi</taxon>
        <taxon>Dikarya</taxon>
        <taxon>Basidiomycota</taxon>
        <taxon>Pucciniomycotina</taxon>
        <taxon>Pucciniomycetes</taxon>
        <taxon>Pucciniales</taxon>
        <taxon>Coleosporiaceae</taxon>
        <taxon>Cronartium</taxon>
    </lineage>
</organism>
<dbReference type="PANTHER" id="PTHR20882">
    <property type="entry name" value="CYTOPLASMIC TRNA 2-THIOLATION PROTEIN 2"/>
    <property type="match status" value="1"/>
</dbReference>
<dbReference type="GO" id="GO:0005829">
    <property type="term" value="C:cytosol"/>
    <property type="evidence" value="ECO:0007669"/>
    <property type="project" value="TreeGrafter"/>
</dbReference>
<keyword evidence="1" id="KW-0963">Cytoplasm</keyword>
<dbReference type="OrthoDB" id="25129at2759"/>
<accession>A0A9P6NS51</accession>
<dbReference type="InterPro" id="IPR019407">
    <property type="entry name" value="CTU2"/>
</dbReference>
<proteinExistence type="predicted"/>
<dbReference type="PANTHER" id="PTHR20882:SF14">
    <property type="entry name" value="CYTOPLASMIC TRNA 2-THIOLATION PROTEIN 2"/>
    <property type="match status" value="1"/>
</dbReference>
<keyword evidence="2" id="KW-0819">tRNA processing</keyword>
<sequence>MAIDTLVSVSSGGGWGIAETIGGTAVLDDVFICRPLSQMVDAEIGHQVLLSELPSHLHSATTFVSTTTNRKHTIPSLITDFLTKLEDGYPMTSSVINRAANKIGHRAPSDQKIAGTEASYRICPTCRLPSDPRANSWKKSITLASHASTPHQVTSTLHEEPIKLSDHLCYSCLGTFRDRSQFSTLSTDQEIWTRFPDYVMKSVQQQGPNRGAGKYEEMRKMIEGFLIDPDTE</sequence>
<dbReference type="Proteomes" id="UP000886653">
    <property type="component" value="Unassembled WGS sequence"/>
</dbReference>
<evidence type="ECO:0000256" key="1">
    <source>
        <dbReference type="ARBA" id="ARBA00022490"/>
    </source>
</evidence>
<dbReference type="GO" id="GO:0016783">
    <property type="term" value="F:sulfurtransferase activity"/>
    <property type="evidence" value="ECO:0007669"/>
    <property type="project" value="TreeGrafter"/>
</dbReference>
<gene>
    <name evidence="3" type="ORF">CROQUDRAFT_675750</name>
</gene>
<evidence type="ECO:0000313" key="3">
    <source>
        <dbReference type="EMBL" id="KAG0152430.1"/>
    </source>
</evidence>
<evidence type="ECO:0000313" key="4">
    <source>
        <dbReference type="Proteomes" id="UP000886653"/>
    </source>
</evidence>
<dbReference type="Pfam" id="PF10288">
    <property type="entry name" value="CTU2"/>
    <property type="match status" value="1"/>
</dbReference>
<dbReference type="AlphaFoldDB" id="A0A9P6NS51"/>
<keyword evidence="4" id="KW-1185">Reference proteome</keyword>